<evidence type="ECO:0008006" key="4">
    <source>
        <dbReference type="Google" id="ProtNLM"/>
    </source>
</evidence>
<dbReference type="OrthoDB" id="7375466at2"/>
<keyword evidence="1" id="KW-1133">Transmembrane helix</keyword>
<name>A0A4Y3QVJ2_STRCI</name>
<dbReference type="Proteomes" id="UP000319210">
    <property type="component" value="Unassembled WGS sequence"/>
</dbReference>
<evidence type="ECO:0000313" key="3">
    <source>
        <dbReference type="Proteomes" id="UP000319210"/>
    </source>
</evidence>
<feature type="transmembrane region" description="Helical" evidence="1">
    <location>
        <begin position="115"/>
        <end position="134"/>
    </location>
</feature>
<sequence length="160" mass="16394">MTNVAVGDVSPELSGAASGVFNTTRQLGQALGTAAVGALLQATLHHTLTDEALRRSAGLPSAHRQEFVDSFEAVGDSGLFAQAPGNTGTAGAAGQQMQQLSTEVFNHGFVSAMRWTLLLPLGFAVLAALCCLGIRNHRAAAAPTALMNRPADTPVEGTSP</sequence>
<comment type="caution">
    <text evidence="2">The sequence shown here is derived from an EMBL/GenBank/DDBJ whole genome shotgun (WGS) entry which is preliminary data.</text>
</comment>
<dbReference type="EMBL" id="BJMM01000006">
    <property type="protein sequence ID" value="GEB49261.1"/>
    <property type="molecule type" value="Genomic_DNA"/>
</dbReference>
<accession>A0A4Y3QVJ2</accession>
<dbReference type="InterPro" id="IPR036259">
    <property type="entry name" value="MFS_trans_sf"/>
</dbReference>
<gene>
    <name evidence="2" type="ORF">SCA03_18120</name>
</gene>
<dbReference type="AlphaFoldDB" id="A0A4Y3QVJ2"/>
<dbReference type="RefSeq" id="WP_141275289.1">
    <property type="nucleotide sequence ID" value="NZ_BJMM01000006.1"/>
</dbReference>
<keyword evidence="1" id="KW-0812">Transmembrane</keyword>
<proteinExistence type="predicted"/>
<keyword evidence="3" id="KW-1185">Reference proteome</keyword>
<evidence type="ECO:0000256" key="1">
    <source>
        <dbReference type="SAM" id="Phobius"/>
    </source>
</evidence>
<reference evidence="2 3" key="1">
    <citation type="submission" date="2019-06" db="EMBL/GenBank/DDBJ databases">
        <title>Whole genome shotgun sequence of Streptomyces cacaoi subsp. cacaoi NBRC 12748.</title>
        <authorList>
            <person name="Hosoyama A."/>
            <person name="Uohara A."/>
            <person name="Ohji S."/>
            <person name="Ichikawa N."/>
        </authorList>
    </citation>
    <scope>NUCLEOTIDE SEQUENCE [LARGE SCALE GENOMIC DNA]</scope>
    <source>
        <strain evidence="2 3">NBRC 12748</strain>
    </source>
</reference>
<evidence type="ECO:0000313" key="2">
    <source>
        <dbReference type="EMBL" id="GEB49261.1"/>
    </source>
</evidence>
<keyword evidence="1" id="KW-0472">Membrane</keyword>
<organism evidence="2 3">
    <name type="scientific">Streptomyces cacaoi</name>
    <dbReference type="NCBI Taxonomy" id="1898"/>
    <lineage>
        <taxon>Bacteria</taxon>
        <taxon>Bacillati</taxon>
        <taxon>Actinomycetota</taxon>
        <taxon>Actinomycetes</taxon>
        <taxon>Kitasatosporales</taxon>
        <taxon>Streptomycetaceae</taxon>
        <taxon>Streptomyces</taxon>
    </lineage>
</organism>
<dbReference type="SUPFAM" id="SSF103473">
    <property type="entry name" value="MFS general substrate transporter"/>
    <property type="match status" value="1"/>
</dbReference>
<protein>
    <recommendedName>
        <fullName evidence="4">MFS transporter</fullName>
    </recommendedName>
</protein>